<keyword evidence="1" id="KW-0812">Transmembrane</keyword>
<dbReference type="OrthoDB" id="7284161at2"/>
<dbReference type="RefSeq" id="WP_110571094.1">
    <property type="nucleotide sequence ID" value="NZ_NKUE01000020.1"/>
</dbReference>
<organism evidence="2 3">
    <name type="scientific">Novacetimonas maltaceti</name>
    <dbReference type="NCBI Taxonomy" id="1203393"/>
    <lineage>
        <taxon>Bacteria</taxon>
        <taxon>Pseudomonadati</taxon>
        <taxon>Pseudomonadota</taxon>
        <taxon>Alphaproteobacteria</taxon>
        <taxon>Acetobacterales</taxon>
        <taxon>Acetobacteraceae</taxon>
        <taxon>Novacetimonas</taxon>
    </lineage>
</organism>
<feature type="transmembrane region" description="Helical" evidence="1">
    <location>
        <begin position="70"/>
        <end position="93"/>
    </location>
</feature>
<keyword evidence="1" id="KW-1133">Transmembrane helix</keyword>
<accession>A0A2S3VY33</accession>
<feature type="transmembrane region" description="Helical" evidence="1">
    <location>
        <begin position="28"/>
        <end position="50"/>
    </location>
</feature>
<comment type="caution">
    <text evidence="2">The sequence shown here is derived from an EMBL/GenBank/DDBJ whole genome shotgun (WGS) entry which is preliminary data.</text>
</comment>
<dbReference type="AlphaFoldDB" id="A0A2S3VY33"/>
<evidence type="ECO:0008006" key="4">
    <source>
        <dbReference type="Google" id="ProtNLM"/>
    </source>
</evidence>
<reference evidence="2 3" key="1">
    <citation type="submission" date="2018-01" db="EMBL/GenBank/DDBJ databases">
        <title>Draft Genome Sequence of Komagataeibacter maltaceti LMG 1529, a Vinegar Producing Acetic Acid Bacterium Isolated from Malt Vinegar Brewery Acetifiers.</title>
        <authorList>
            <person name="Zhang Q."/>
            <person name="Hollensteiner J."/>
            <person name="Poehlein A."/>
            <person name="Daniel R."/>
        </authorList>
    </citation>
    <scope>NUCLEOTIDE SEQUENCE [LARGE SCALE GENOMIC DNA]</scope>
    <source>
        <strain evidence="2 3">LMG 1529</strain>
    </source>
</reference>
<proteinExistence type="predicted"/>
<feature type="transmembrane region" description="Helical" evidence="1">
    <location>
        <begin position="99"/>
        <end position="121"/>
    </location>
</feature>
<evidence type="ECO:0000256" key="1">
    <source>
        <dbReference type="SAM" id="Phobius"/>
    </source>
</evidence>
<evidence type="ECO:0000313" key="3">
    <source>
        <dbReference type="Proteomes" id="UP000237344"/>
    </source>
</evidence>
<name>A0A2S3VY33_9PROT</name>
<evidence type="ECO:0000313" key="2">
    <source>
        <dbReference type="EMBL" id="POF61531.1"/>
    </source>
</evidence>
<keyword evidence="3" id="KW-1185">Reference proteome</keyword>
<keyword evidence="1" id="KW-0472">Membrane</keyword>
<protein>
    <recommendedName>
        <fullName evidence="4">DUF4870 domain-containing protein</fullName>
    </recommendedName>
</protein>
<dbReference type="Proteomes" id="UP000237344">
    <property type="component" value="Unassembled WGS sequence"/>
</dbReference>
<sequence length="134" mass="14729">MGFDRHDSMVSSPSPIGSNGNSMVNIVYILYLIGFFIPGTSAMGIILAYINRDSSTEPYTSHFRFQITLFLKGLLYAVAGLVLYLFSIAMAALTGGIGVILLVFPVLLMLWWAAWTIYSIIRGMSALNRNLPIS</sequence>
<dbReference type="EMBL" id="POTC01000062">
    <property type="protein sequence ID" value="POF61531.1"/>
    <property type="molecule type" value="Genomic_DNA"/>
</dbReference>
<gene>
    <name evidence="2" type="ORF">KMAL_28470</name>
</gene>